<sequence length="39" mass="4188">LTTTDIKIQSNEPGRSNAMNELNQESKRIADNAKAALSG</sequence>
<protein>
    <submittedName>
        <fullName evidence="2">12941_t:CDS:1</fullName>
    </submittedName>
</protein>
<evidence type="ECO:0000313" key="2">
    <source>
        <dbReference type="EMBL" id="CAI2178885.1"/>
    </source>
</evidence>
<dbReference type="EMBL" id="CAMKVN010001941">
    <property type="protein sequence ID" value="CAI2178885.1"/>
    <property type="molecule type" value="Genomic_DNA"/>
</dbReference>
<feature type="region of interest" description="Disordered" evidence="1">
    <location>
        <begin position="1"/>
        <end position="39"/>
    </location>
</feature>
<feature type="non-terminal residue" evidence="2">
    <location>
        <position position="1"/>
    </location>
</feature>
<organism evidence="2 3">
    <name type="scientific">Funneliformis geosporum</name>
    <dbReference type="NCBI Taxonomy" id="1117311"/>
    <lineage>
        <taxon>Eukaryota</taxon>
        <taxon>Fungi</taxon>
        <taxon>Fungi incertae sedis</taxon>
        <taxon>Mucoromycota</taxon>
        <taxon>Glomeromycotina</taxon>
        <taxon>Glomeromycetes</taxon>
        <taxon>Glomerales</taxon>
        <taxon>Glomeraceae</taxon>
        <taxon>Funneliformis</taxon>
    </lineage>
</organism>
<dbReference type="Proteomes" id="UP001153678">
    <property type="component" value="Unassembled WGS sequence"/>
</dbReference>
<reference evidence="2" key="1">
    <citation type="submission" date="2022-08" db="EMBL/GenBank/DDBJ databases">
        <authorList>
            <person name="Kallberg Y."/>
            <person name="Tangrot J."/>
            <person name="Rosling A."/>
        </authorList>
    </citation>
    <scope>NUCLEOTIDE SEQUENCE</scope>
    <source>
        <strain evidence="2">Wild A</strain>
    </source>
</reference>
<dbReference type="AlphaFoldDB" id="A0A9W4WX64"/>
<accession>A0A9W4WX64</accession>
<keyword evidence="3" id="KW-1185">Reference proteome</keyword>
<feature type="compositionally biased region" description="Polar residues" evidence="1">
    <location>
        <begin position="1"/>
        <end position="23"/>
    </location>
</feature>
<comment type="caution">
    <text evidence="2">The sequence shown here is derived from an EMBL/GenBank/DDBJ whole genome shotgun (WGS) entry which is preliminary data.</text>
</comment>
<evidence type="ECO:0000256" key="1">
    <source>
        <dbReference type="SAM" id="MobiDB-lite"/>
    </source>
</evidence>
<name>A0A9W4WX64_9GLOM</name>
<proteinExistence type="predicted"/>
<evidence type="ECO:0000313" key="3">
    <source>
        <dbReference type="Proteomes" id="UP001153678"/>
    </source>
</evidence>
<gene>
    <name evidence="2" type="ORF">FWILDA_LOCUS8811</name>
</gene>